<dbReference type="Proteomes" id="UP000654670">
    <property type="component" value="Unassembled WGS sequence"/>
</dbReference>
<keyword evidence="4" id="KW-1185">Reference proteome</keyword>
<dbReference type="GO" id="GO:0022857">
    <property type="term" value="F:transmembrane transporter activity"/>
    <property type="evidence" value="ECO:0007669"/>
    <property type="project" value="InterPro"/>
</dbReference>
<reference evidence="3" key="1">
    <citation type="journal article" date="2014" name="Int. J. Syst. Evol. Microbiol.">
        <title>Complete genome sequence of Corynebacterium casei LMG S-19264T (=DSM 44701T), isolated from a smear-ripened cheese.</title>
        <authorList>
            <consortium name="US DOE Joint Genome Institute (JGI-PGF)"/>
            <person name="Walter F."/>
            <person name="Albersmeier A."/>
            <person name="Kalinowski J."/>
            <person name="Ruckert C."/>
        </authorList>
    </citation>
    <scope>NUCLEOTIDE SEQUENCE</scope>
    <source>
        <strain evidence="3">JCM 15325</strain>
    </source>
</reference>
<organism evidence="3 4">
    <name type="scientific">Sporolactobacillus putidus</name>
    <dbReference type="NCBI Taxonomy" id="492735"/>
    <lineage>
        <taxon>Bacteria</taxon>
        <taxon>Bacillati</taxon>
        <taxon>Bacillota</taxon>
        <taxon>Bacilli</taxon>
        <taxon>Bacillales</taxon>
        <taxon>Sporolactobacillaceae</taxon>
        <taxon>Sporolactobacillus</taxon>
    </lineage>
</organism>
<evidence type="ECO:0000313" key="3">
    <source>
        <dbReference type="EMBL" id="GGL58510.1"/>
    </source>
</evidence>
<dbReference type="RefSeq" id="WP_229727587.1">
    <property type="nucleotide sequence ID" value="NZ_BMOK01000010.1"/>
</dbReference>
<name>A0A917S5H5_9BACL</name>
<dbReference type="GO" id="GO:0043190">
    <property type="term" value="C:ATP-binding cassette (ABC) transporter complex"/>
    <property type="evidence" value="ECO:0007669"/>
    <property type="project" value="InterPro"/>
</dbReference>
<dbReference type="EMBL" id="BMOK01000010">
    <property type="protein sequence ID" value="GGL58510.1"/>
    <property type="molecule type" value="Genomic_DNA"/>
</dbReference>
<comment type="caution">
    <text evidence="3">The sequence shown here is derived from an EMBL/GenBank/DDBJ whole genome shotgun (WGS) entry which is preliminary data.</text>
</comment>
<accession>A0A917S5H5</accession>
<dbReference type="Gene3D" id="3.40.190.10">
    <property type="entry name" value="Periplasmic binding protein-like II"/>
    <property type="match status" value="1"/>
</dbReference>
<protein>
    <submittedName>
        <fullName evidence="3">Glycine/betaine ABC transporter substrate-binding protein</fullName>
    </submittedName>
</protein>
<gene>
    <name evidence="3" type="ORF">GCM10007968_23170</name>
</gene>
<proteinExistence type="predicted"/>
<dbReference type="AlphaFoldDB" id="A0A917S5H5"/>
<evidence type="ECO:0000313" key="4">
    <source>
        <dbReference type="Proteomes" id="UP000654670"/>
    </source>
</evidence>
<sequence length="310" mass="34198">MKTRGLFIGLSIFVVAVIVGLILIVSLHNNKSSGGSVTSAKTITIGSKNFTESLILGEMYADALENAGYKVNRKLNLGGTLVAHEALVKGDIDMYPEYTGTGLLDILKHSKVTDAGQVYQDVSQAYKKKWNLIWLQPTQANDSQGLAVSKNVSDKYNIHTFSDLAKAASNINFAATPEFNDRPDGLKGLQQAYGGFQFKTDKLYDYGLKYNVLLNGKADATVAFTTDGQLTDKNLVLLTDDKHFYPPYYVCPVIRGNVIKNDPKIETVINKVSSKLDSRTMQQLNAQVDIQKKTYQQVAKDFLIKQGLIK</sequence>
<dbReference type="Pfam" id="PF04069">
    <property type="entry name" value="OpuAC"/>
    <property type="match status" value="1"/>
</dbReference>
<dbReference type="InterPro" id="IPR007210">
    <property type="entry name" value="ABC_Gly_betaine_transp_sub-bd"/>
</dbReference>
<keyword evidence="1" id="KW-1133">Transmembrane helix</keyword>
<feature type="transmembrane region" description="Helical" evidence="1">
    <location>
        <begin position="6"/>
        <end position="27"/>
    </location>
</feature>
<keyword evidence="1" id="KW-0472">Membrane</keyword>
<keyword evidence="1" id="KW-0812">Transmembrane</keyword>
<reference evidence="3" key="2">
    <citation type="submission" date="2020-09" db="EMBL/GenBank/DDBJ databases">
        <authorList>
            <person name="Sun Q."/>
            <person name="Ohkuma M."/>
        </authorList>
    </citation>
    <scope>NUCLEOTIDE SEQUENCE</scope>
    <source>
        <strain evidence="3">JCM 15325</strain>
    </source>
</reference>
<feature type="domain" description="ABC-type glycine betaine transport system substrate-binding" evidence="2">
    <location>
        <begin position="41"/>
        <end position="304"/>
    </location>
</feature>
<dbReference type="Gene3D" id="3.40.190.120">
    <property type="entry name" value="Osmoprotection protein (prox), domain 2"/>
    <property type="match status" value="1"/>
</dbReference>
<dbReference type="SUPFAM" id="SSF53850">
    <property type="entry name" value="Periplasmic binding protein-like II"/>
    <property type="match status" value="1"/>
</dbReference>
<evidence type="ECO:0000256" key="1">
    <source>
        <dbReference type="SAM" id="Phobius"/>
    </source>
</evidence>
<evidence type="ECO:0000259" key="2">
    <source>
        <dbReference type="Pfam" id="PF04069"/>
    </source>
</evidence>